<evidence type="ECO:0000256" key="1">
    <source>
        <dbReference type="SAM" id="Phobius"/>
    </source>
</evidence>
<dbReference type="Pfam" id="PF14316">
    <property type="entry name" value="DUF4381"/>
    <property type="match status" value="1"/>
</dbReference>
<sequence length="161" mass="18235">MSDMMQSSGQLAEFGSHLIKKAQWQAPPEAVSWWPNTPAWNVIFILLSLSLCIWVLSHGYRWLQHQYVREAKSLFAELEANNDLAGMARLMRQFCHQHWPSENLATLSVAAFSTRVVELSKSSQGTAKAIAALLVCSYQANACLTDEHRLAIQCWFKEHVC</sequence>
<evidence type="ECO:0000313" key="3">
    <source>
        <dbReference type="Proteomes" id="UP000604898"/>
    </source>
</evidence>
<keyword evidence="1" id="KW-0812">Transmembrane</keyword>
<dbReference type="InterPro" id="IPR025489">
    <property type="entry name" value="DUF4381"/>
</dbReference>
<organism evidence="2 3">
    <name type="scientific">Shewanella schlegeliana</name>
    <dbReference type="NCBI Taxonomy" id="190308"/>
    <lineage>
        <taxon>Bacteria</taxon>
        <taxon>Pseudomonadati</taxon>
        <taxon>Pseudomonadota</taxon>
        <taxon>Gammaproteobacteria</taxon>
        <taxon>Alteromonadales</taxon>
        <taxon>Shewanellaceae</taxon>
        <taxon>Shewanella</taxon>
    </lineage>
</organism>
<keyword evidence="3" id="KW-1185">Reference proteome</keyword>
<evidence type="ECO:0000313" key="2">
    <source>
        <dbReference type="EMBL" id="MBL4915180.1"/>
    </source>
</evidence>
<dbReference type="EMBL" id="JAESVD010000013">
    <property type="protein sequence ID" value="MBL4915180.1"/>
    <property type="molecule type" value="Genomic_DNA"/>
</dbReference>
<dbReference type="Proteomes" id="UP000604898">
    <property type="component" value="Unassembled WGS sequence"/>
</dbReference>
<comment type="caution">
    <text evidence="2">The sequence shown here is derived from an EMBL/GenBank/DDBJ whole genome shotgun (WGS) entry which is preliminary data.</text>
</comment>
<reference evidence="2 3" key="1">
    <citation type="submission" date="2021-01" db="EMBL/GenBank/DDBJ databases">
        <title>Genome sequence of Shewanella schlegeliana JCM 11561.</title>
        <authorList>
            <person name="Zhang H."/>
            <person name="Li C."/>
        </authorList>
    </citation>
    <scope>NUCLEOTIDE SEQUENCE [LARGE SCALE GENOMIC DNA]</scope>
    <source>
        <strain evidence="2 3">JCM 11561</strain>
    </source>
</reference>
<accession>A0ABS1T2Z9</accession>
<keyword evidence="1" id="KW-0472">Membrane</keyword>
<feature type="transmembrane region" description="Helical" evidence="1">
    <location>
        <begin position="38"/>
        <end position="56"/>
    </location>
</feature>
<gene>
    <name evidence="2" type="ORF">JMA39_18955</name>
</gene>
<keyword evidence="1" id="KW-1133">Transmembrane helix</keyword>
<proteinExistence type="predicted"/>
<dbReference type="RefSeq" id="WP_202723442.1">
    <property type="nucleotide sequence ID" value="NZ_BPEX01000010.1"/>
</dbReference>
<protein>
    <submittedName>
        <fullName evidence="2">DUF4381 domain-containing protein</fullName>
    </submittedName>
</protein>
<name>A0ABS1T2Z9_9GAMM</name>